<evidence type="ECO:0000256" key="1">
    <source>
        <dbReference type="SAM" id="Phobius"/>
    </source>
</evidence>
<dbReference type="EMBL" id="FZQP02006970">
    <property type="protein sequence ID" value="VVD05416.1"/>
    <property type="molecule type" value="Genomic_DNA"/>
</dbReference>
<dbReference type="AlphaFoldDB" id="A0A5E4R6I0"/>
<sequence length="70" mass="8082">MTQWRIVFLLTAAVGVISNIVYVLFISADLQEWDDPNYREKKKGDPEGVKPPLLSDEKISFKEIQNKDED</sequence>
<evidence type="ECO:0000313" key="3">
    <source>
        <dbReference type="Proteomes" id="UP000324832"/>
    </source>
</evidence>
<accession>A0A5E4R6I0</accession>
<organism evidence="2 3">
    <name type="scientific">Leptidea sinapis</name>
    <dbReference type="NCBI Taxonomy" id="189913"/>
    <lineage>
        <taxon>Eukaryota</taxon>
        <taxon>Metazoa</taxon>
        <taxon>Ecdysozoa</taxon>
        <taxon>Arthropoda</taxon>
        <taxon>Hexapoda</taxon>
        <taxon>Insecta</taxon>
        <taxon>Pterygota</taxon>
        <taxon>Neoptera</taxon>
        <taxon>Endopterygota</taxon>
        <taxon>Lepidoptera</taxon>
        <taxon>Glossata</taxon>
        <taxon>Ditrysia</taxon>
        <taxon>Papilionoidea</taxon>
        <taxon>Pieridae</taxon>
        <taxon>Dismorphiinae</taxon>
        <taxon>Leptidea</taxon>
    </lineage>
</organism>
<feature type="transmembrane region" description="Helical" evidence="1">
    <location>
        <begin position="7"/>
        <end position="28"/>
    </location>
</feature>
<keyword evidence="1" id="KW-0812">Transmembrane</keyword>
<keyword evidence="3" id="KW-1185">Reference proteome</keyword>
<proteinExistence type="predicted"/>
<reference evidence="2 3" key="1">
    <citation type="submission" date="2017-07" db="EMBL/GenBank/DDBJ databases">
        <authorList>
            <person name="Talla V."/>
            <person name="Backstrom N."/>
        </authorList>
    </citation>
    <scope>NUCLEOTIDE SEQUENCE [LARGE SCALE GENOMIC DNA]</scope>
</reference>
<protein>
    <submittedName>
        <fullName evidence="2">Uncharacterized protein</fullName>
    </submittedName>
</protein>
<keyword evidence="1" id="KW-0472">Membrane</keyword>
<dbReference type="Proteomes" id="UP000324832">
    <property type="component" value="Unassembled WGS sequence"/>
</dbReference>
<evidence type="ECO:0000313" key="2">
    <source>
        <dbReference type="EMBL" id="VVD05416.1"/>
    </source>
</evidence>
<keyword evidence="1" id="KW-1133">Transmembrane helix</keyword>
<gene>
    <name evidence="2" type="ORF">LSINAPIS_LOCUS14966</name>
</gene>
<name>A0A5E4R6I0_9NEOP</name>